<protein>
    <submittedName>
        <fullName evidence="2">Uncharacterized protein</fullName>
    </submittedName>
</protein>
<proteinExistence type="predicted"/>
<evidence type="ECO:0000313" key="3">
    <source>
        <dbReference type="Proteomes" id="UP001148786"/>
    </source>
</evidence>
<feature type="region of interest" description="Disordered" evidence="1">
    <location>
        <begin position="332"/>
        <end position="354"/>
    </location>
</feature>
<evidence type="ECO:0000313" key="2">
    <source>
        <dbReference type="EMBL" id="KAJ3504452.1"/>
    </source>
</evidence>
<comment type="caution">
    <text evidence="2">The sequence shown here is derived from an EMBL/GenBank/DDBJ whole genome shotgun (WGS) entry which is preliminary data.</text>
</comment>
<name>A0A9W8JTL7_9AGAR</name>
<keyword evidence="3" id="KW-1185">Reference proteome</keyword>
<reference evidence="2" key="1">
    <citation type="submission" date="2022-07" db="EMBL/GenBank/DDBJ databases">
        <title>Genome Sequence of Agrocybe chaxingu.</title>
        <authorList>
            <person name="Buettner E."/>
        </authorList>
    </citation>
    <scope>NUCLEOTIDE SEQUENCE</scope>
    <source>
        <strain evidence="2">MP-N11</strain>
    </source>
</reference>
<feature type="compositionally biased region" description="Basic and acidic residues" evidence="1">
    <location>
        <begin position="332"/>
        <end position="344"/>
    </location>
</feature>
<dbReference type="AlphaFoldDB" id="A0A9W8JTL7"/>
<dbReference type="OrthoDB" id="3237250at2759"/>
<gene>
    <name evidence="2" type="ORF">NLJ89_g7927</name>
</gene>
<sequence>MGFLTQPTPLSYFKVDVMYPTFRFQSRDHHFTSPNQSSLPAVIPEQTQLPANPPMSLLRQRLWQTHDRPYLTFMLKEPLAGLAMHQFSSCPNVTEGRSGWHLPWSTAKAWKHVDHCLRATVYTLSSYLKLRHPQIDRIWDEPLKPSSYGYFDAHPSESEARCRIADSIDGFVVYMAYLSFLICLGCFVGTSRSAVELFKAAQIVDQDLISMLLDSGIGSYGANRARVGVIVDTRQCPWINLVPFMVKADVPVWLYWGVPPFSVPSNSWISAFAPAFAPAKPNFSFASAIPLEDRASSQEARTDFPEVEKYSGQCRGETWEEFQRCCDDKNKATAETPEERDAHENRKRANVNHPQPGKRGVKVYHWEDVDGFLVQKLLTKHDVTVQWDNWSNSQRVYDSYSNVWDCCSDWGEDREDSDDEDGEYLCSKLVKLLIHLLKPPLSHLRRRRMLWGNMKRA</sequence>
<organism evidence="2 3">
    <name type="scientific">Agrocybe chaxingu</name>
    <dbReference type="NCBI Taxonomy" id="84603"/>
    <lineage>
        <taxon>Eukaryota</taxon>
        <taxon>Fungi</taxon>
        <taxon>Dikarya</taxon>
        <taxon>Basidiomycota</taxon>
        <taxon>Agaricomycotina</taxon>
        <taxon>Agaricomycetes</taxon>
        <taxon>Agaricomycetidae</taxon>
        <taxon>Agaricales</taxon>
        <taxon>Agaricineae</taxon>
        <taxon>Strophariaceae</taxon>
        <taxon>Agrocybe</taxon>
    </lineage>
</organism>
<dbReference type="Proteomes" id="UP001148786">
    <property type="component" value="Unassembled WGS sequence"/>
</dbReference>
<accession>A0A9W8JTL7</accession>
<evidence type="ECO:0000256" key="1">
    <source>
        <dbReference type="SAM" id="MobiDB-lite"/>
    </source>
</evidence>
<dbReference type="EMBL" id="JANKHO010001009">
    <property type="protein sequence ID" value="KAJ3504452.1"/>
    <property type="molecule type" value="Genomic_DNA"/>
</dbReference>